<keyword evidence="8" id="KW-1185">Reference proteome</keyword>
<reference evidence="8" key="1">
    <citation type="journal article" date="2019" name="Int. J. Syst. Evol. Microbiol.">
        <title>The Global Catalogue of Microorganisms (GCM) 10K type strain sequencing project: providing services to taxonomists for standard genome sequencing and annotation.</title>
        <authorList>
            <consortium name="The Broad Institute Genomics Platform"/>
            <consortium name="The Broad Institute Genome Sequencing Center for Infectious Disease"/>
            <person name="Wu L."/>
            <person name="Ma J."/>
        </authorList>
    </citation>
    <scope>NUCLEOTIDE SEQUENCE [LARGE SCALE GENOMIC DNA]</scope>
    <source>
        <strain evidence="8">CCM 8391</strain>
    </source>
</reference>
<name>A0ABW1IX71_9PSEU</name>
<dbReference type="InterPro" id="IPR036691">
    <property type="entry name" value="Endo/exonu/phosph_ase_sf"/>
</dbReference>
<keyword evidence="5" id="KW-0460">Magnesium</keyword>
<comment type="cofactor">
    <cofactor evidence="1">
        <name>Mg(2+)</name>
        <dbReference type="ChEBI" id="CHEBI:18420"/>
    </cofactor>
</comment>
<evidence type="ECO:0000256" key="3">
    <source>
        <dbReference type="ARBA" id="ARBA00022723"/>
    </source>
</evidence>
<dbReference type="GO" id="GO:0008311">
    <property type="term" value="F:double-stranded DNA 3'-5' DNA exonuclease activity"/>
    <property type="evidence" value="ECO:0007669"/>
    <property type="project" value="UniProtKB-EC"/>
</dbReference>
<proteinExistence type="inferred from homology"/>
<dbReference type="Pfam" id="PF03372">
    <property type="entry name" value="Exo_endo_phos"/>
    <property type="match status" value="1"/>
</dbReference>
<dbReference type="PANTHER" id="PTHR43250:SF2">
    <property type="entry name" value="EXODEOXYRIBONUCLEASE III"/>
    <property type="match status" value="1"/>
</dbReference>
<feature type="domain" description="Endonuclease/exonuclease/phosphatase" evidence="6">
    <location>
        <begin position="14"/>
        <end position="267"/>
    </location>
</feature>
<evidence type="ECO:0000256" key="1">
    <source>
        <dbReference type="ARBA" id="ARBA00001946"/>
    </source>
</evidence>
<evidence type="ECO:0000313" key="7">
    <source>
        <dbReference type="EMBL" id="MFC5992755.1"/>
    </source>
</evidence>
<protein>
    <submittedName>
        <fullName evidence="7">Exodeoxyribonuclease III</fullName>
        <ecNumber evidence="7">3.1.11.2</ecNumber>
    </submittedName>
</protein>
<evidence type="ECO:0000256" key="2">
    <source>
        <dbReference type="ARBA" id="ARBA00007092"/>
    </source>
</evidence>
<comment type="similarity">
    <text evidence="2">Belongs to the DNA repair enzymes AP/ExoA family.</text>
</comment>
<comment type="caution">
    <text evidence="7">The sequence shown here is derived from an EMBL/GenBank/DDBJ whole genome shotgun (WGS) entry which is preliminary data.</text>
</comment>
<dbReference type="NCBIfam" id="TIGR00633">
    <property type="entry name" value="xth"/>
    <property type="match status" value="1"/>
</dbReference>
<dbReference type="InterPro" id="IPR005135">
    <property type="entry name" value="Endo/exonuclease/phosphatase"/>
</dbReference>
<dbReference type="EC" id="3.1.11.2" evidence="7"/>
<evidence type="ECO:0000256" key="4">
    <source>
        <dbReference type="ARBA" id="ARBA00022801"/>
    </source>
</evidence>
<evidence type="ECO:0000259" key="6">
    <source>
        <dbReference type="Pfam" id="PF03372"/>
    </source>
</evidence>
<dbReference type="PANTHER" id="PTHR43250">
    <property type="entry name" value="EXODEOXYRIBONUCLEASE III"/>
    <property type="match status" value="1"/>
</dbReference>
<keyword evidence="4 7" id="KW-0378">Hydrolase</keyword>
<organism evidence="7 8">
    <name type="scientific">Pseudonocardia hispaniensis</name>
    <dbReference type="NCBI Taxonomy" id="904933"/>
    <lineage>
        <taxon>Bacteria</taxon>
        <taxon>Bacillati</taxon>
        <taxon>Actinomycetota</taxon>
        <taxon>Actinomycetes</taxon>
        <taxon>Pseudonocardiales</taxon>
        <taxon>Pseudonocardiaceae</taxon>
        <taxon>Pseudonocardia</taxon>
    </lineage>
</organism>
<keyword evidence="3" id="KW-0479">Metal-binding</keyword>
<dbReference type="Proteomes" id="UP001596302">
    <property type="component" value="Unassembled WGS sequence"/>
</dbReference>
<dbReference type="InterPro" id="IPR004808">
    <property type="entry name" value="AP_endonuc_1"/>
</dbReference>
<evidence type="ECO:0000313" key="8">
    <source>
        <dbReference type="Proteomes" id="UP001596302"/>
    </source>
</evidence>
<dbReference type="RefSeq" id="WP_379581611.1">
    <property type="nucleotide sequence ID" value="NZ_JBHSQW010000001.1"/>
</dbReference>
<dbReference type="SUPFAM" id="SSF56219">
    <property type="entry name" value="DNase I-like"/>
    <property type="match status" value="1"/>
</dbReference>
<dbReference type="NCBIfam" id="TIGR00195">
    <property type="entry name" value="exoDNase_III"/>
    <property type="match status" value="1"/>
</dbReference>
<dbReference type="CDD" id="cd10281">
    <property type="entry name" value="Nape_like_AP-endo"/>
    <property type="match status" value="1"/>
</dbReference>
<gene>
    <name evidence="7" type="ORF">ACFQE5_00855</name>
</gene>
<sequence>MSLPPSPGPLTVSSVNLNGIRAAGRKGFTAWLASSTADVVCLQEVRARPEDLPADLLAMVRDRGWRLTLAPCESAPGRSGVAVLTRTEPEAVRVGIGVAEFADSGRYLEVDLPGLTVASLYLPKGAAGTPRQEEKDRFLAGFAPYLAERREKAAAEDREVLVCGDWNIAHTRADLRNWRGNGTNSGFLPHEREWIGSLFASGYVDVVRALHPDVDGPYTWWSYRGRAFDNDTGWRIDYHVATPGLAARARSAVVERAPGYDRRWSDHAPVTVRYRR</sequence>
<dbReference type="PROSITE" id="PS51435">
    <property type="entry name" value="AP_NUCLEASE_F1_4"/>
    <property type="match status" value="1"/>
</dbReference>
<dbReference type="EMBL" id="JBHSQW010000001">
    <property type="protein sequence ID" value="MFC5992755.1"/>
    <property type="molecule type" value="Genomic_DNA"/>
</dbReference>
<dbReference type="InterPro" id="IPR037493">
    <property type="entry name" value="ExoIII-like"/>
</dbReference>
<evidence type="ECO:0000256" key="5">
    <source>
        <dbReference type="ARBA" id="ARBA00022842"/>
    </source>
</evidence>
<accession>A0ABW1IX71</accession>
<dbReference type="Gene3D" id="3.60.10.10">
    <property type="entry name" value="Endonuclease/exonuclease/phosphatase"/>
    <property type="match status" value="1"/>
</dbReference>